<accession>A0ABZ1TM05</accession>
<dbReference type="Gene3D" id="3.40.630.30">
    <property type="match status" value="1"/>
</dbReference>
<dbReference type="EC" id="2.3.1.-" evidence="2"/>
<dbReference type="PROSITE" id="PS51186">
    <property type="entry name" value="GNAT"/>
    <property type="match status" value="1"/>
</dbReference>
<dbReference type="InterPro" id="IPR016181">
    <property type="entry name" value="Acyl_CoA_acyltransferase"/>
</dbReference>
<dbReference type="Proteomes" id="UP001432039">
    <property type="component" value="Chromosome"/>
</dbReference>
<keyword evidence="2" id="KW-0012">Acyltransferase</keyword>
<evidence type="ECO:0000313" key="3">
    <source>
        <dbReference type="Proteomes" id="UP001432039"/>
    </source>
</evidence>
<dbReference type="Pfam" id="PF13508">
    <property type="entry name" value="Acetyltransf_7"/>
    <property type="match status" value="1"/>
</dbReference>
<evidence type="ECO:0000313" key="2">
    <source>
        <dbReference type="EMBL" id="WUQ16880.1"/>
    </source>
</evidence>
<dbReference type="InterPro" id="IPR000182">
    <property type="entry name" value="GNAT_dom"/>
</dbReference>
<dbReference type="GO" id="GO:0016746">
    <property type="term" value="F:acyltransferase activity"/>
    <property type="evidence" value="ECO:0007669"/>
    <property type="project" value="UniProtKB-KW"/>
</dbReference>
<keyword evidence="2" id="KW-0808">Transferase</keyword>
<proteinExistence type="predicted"/>
<dbReference type="SUPFAM" id="SSF55729">
    <property type="entry name" value="Acyl-CoA N-acyltransferases (Nat)"/>
    <property type="match status" value="1"/>
</dbReference>
<protein>
    <submittedName>
        <fullName evidence="2">GNAT family N-acetyltransferase</fullName>
        <ecNumber evidence="2">2.3.1.-</ecNumber>
    </submittedName>
</protein>
<evidence type="ECO:0000259" key="1">
    <source>
        <dbReference type="PROSITE" id="PS51186"/>
    </source>
</evidence>
<name>A0ABZ1TM05_STRVG</name>
<feature type="domain" description="N-acetyltransferase" evidence="1">
    <location>
        <begin position="19"/>
        <end position="160"/>
    </location>
</feature>
<dbReference type="RefSeq" id="WP_328965130.1">
    <property type="nucleotide sequence ID" value="NZ_CP108090.1"/>
</dbReference>
<gene>
    <name evidence="2" type="ORF">OG517_38735</name>
</gene>
<organism evidence="2 3">
    <name type="scientific">Streptomyces virginiae</name>
    <name type="common">Streptomyces cinnamonensis</name>
    <dbReference type="NCBI Taxonomy" id="1961"/>
    <lineage>
        <taxon>Bacteria</taxon>
        <taxon>Bacillati</taxon>
        <taxon>Actinomycetota</taxon>
        <taxon>Actinomycetes</taxon>
        <taxon>Kitasatosporales</taxon>
        <taxon>Streptomycetaceae</taxon>
        <taxon>Streptomyces</taxon>
    </lineage>
</organism>
<reference evidence="2" key="1">
    <citation type="submission" date="2022-10" db="EMBL/GenBank/DDBJ databases">
        <title>The complete genomes of actinobacterial strains from the NBC collection.</title>
        <authorList>
            <person name="Joergensen T.S."/>
            <person name="Alvarez Arevalo M."/>
            <person name="Sterndorff E.B."/>
            <person name="Faurdal D."/>
            <person name="Vuksanovic O."/>
            <person name="Mourched A.-S."/>
            <person name="Charusanti P."/>
            <person name="Shaw S."/>
            <person name="Blin K."/>
            <person name="Weber T."/>
        </authorList>
    </citation>
    <scope>NUCLEOTIDE SEQUENCE</scope>
    <source>
        <strain evidence="2">NBC_00248</strain>
    </source>
</reference>
<dbReference type="EMBL" id="CP108090">
    <property type="protein sequence ID" value="WUQ16880.1"/>
    <property type="molecule type" value="Genomic_DNA"/>
</dbReference>
<sequence>MITAATPRPPLHGTDGLPPLVRRARLPDAPTLHALSLAFIRSGALRPRSVDHYLAHAGEFLLATRRGRTSALGCLALSDEGDGAAVLYNFCVAQGNQGQGLGAALLRAALADARYRLVREVFTATTSGAAFFRRHGFVSAGPGRAPVAWAAALDPARGSEVLSRRL</sequence>
<keyword evidence="3" id="KW-1185">Reference proteome</keyword>